<keyword evidence="1" id="KW-0472">Membrane</keyword>
<evidence type="ECO:0000313" key="2">
    <source>
        <dbReference type="EMBL" id="ANL84154.1"/>
    </source>
</evidence>
<keyword evidence="4" id="KW-1185">Reference proteome</keyword>
<evidence type="ECO:0000313" key="4">
    <source>
        <dbReference type="Proteomes" id="UP000078551"/>
    </source>
</evidence>
<evidence type="ECO:0000313" key="5">
    <source>
        <dbReference type="Proteomes" id="UP000540266"/>
    </source>
</evidence>
<dbReference type="AlphaFoldDB" id="A0A192T9I7"/>
<proteinExistence type="predicted"/>
<dbReference type="Proteomes" id="UP000078551">
    <property type="component" value="Chromosome"/>
</dbReference>
<evidence type="ECO:0000313" key="3">
    <source>
        <dbReference type="EMBL" id="QPK07384.1"/>
    </source>
</evidence>
<dbReference type="GeneID" id="45956753"/>
<keyword evidence="1" id="KW-0812">Transmembrane</keyword>
<dbReference type="STRING" id="396.AMC85_CH01414"/>
<dbReference type="EMBL" id="CP064931">
    <property type="protein sequence ID" value="QPK07384.1"/>
    <property type="molecule type" value="Genomic_DNA"/>
</dbReference>
<protein>
    <submittedName>
        <fullName evidence="3">Uncharacterized protein</fullName>
    </submittedName>
</protein>
<sequence>MSILEIALASQIWARRHEKRRPAFDESDGLKILSRTAFAIVGFTLLIAGLNAAAGRPQVVDQHAAPVVAGR</sequence>
<dbReference type="EMBL" id="CP013568">
    <property type="protein sequence ID" value="ANL84154.1"/>
    <property type="molecule type" value="Genomic_DNA"/>
</dbReference>
<evidence type="ECO:0000256" key="1">
    <source>
        <dbReference type="SAM" id="Phobius"/>
    </source>
</evidence>
<organism evidence="3 5">
    <name type="scientific">Rhizobium phaseoli</name>
    <dbReference type="NCBI Taxonomy" id="396"/>
    <lineage>
        <taxon>Bacteria</taxon>
        <taxon>Pseudomonadati</taxon>
        <taxon>Pseudomonadota</taxon>
        <taxon>Alphaproteobacteria</taxon>
        <taxon>Hyphomicrobiales</taxon>
        <taxon>Rhizobiaceae</taxon>
        <taxon>Rhizobium/Agrobacterium group</taxon>
        <taxon>Rhizobium</taxon>
    </lineage>
</organism>
<name>A0A192T9I7_9HYPH</name>
<accession>A0A192T9I7</accession>
<dbReference type="Proteomes" id="UP000540266">
    <property type="component" value="Chromosome"/>
</dbReference>
<reference evidence="2 4" key="1">
    <citation type="submission" date="2015-11" db="EMBL/GenBank/DDBJ databases">
        <title>The limits of bacterial species coexistence and the symbiotic plasmid transference in sympatric Rhizobium populations.</title>
        <authorList>
            <person name="Perez-Carrascal O.M."/>
            <person name="VanInsberghe D."/>
            <person name="Juarez S."/>
            <person name="Polz M.F."/>
            <person name="Vinuesa P."/>
            <person name="Gonzalez V."/>
        </authorList>
    </citation>
    <scope>NUCLEOTIDE SEQUENCE [LARGE SCALE GENOMIC DNA]</scope>
    <source>
        <strain evidence="2 4">N771</strain>
    </source>
</reference>
<keyword evidence="1" id="KW-1133">Transmembrane helix</keyword>
<dbReference type="RefSeq" id="WP_010022928.1">
    <property type="nucleotide sequence ID" value="NZ_CP013522.1"/>
</dbReference>
<gene>
    <name evidence="2" type="ORF">AMC81_CH01347</name>
    <name evidence="3" type="ORF">HER27_012860</name>
</gene>
<reference evidence="3 5" key="2">
    <citation type="submission" date="2020-11" db="EMBL/GenBank/DDBJ databases">
        <title>Indigenous Rhizobia Nodulating Common beans in Western Kenya.</title>
        <authorList>
            <person name="Wekesa C.S."/>
            <person name="Oelmueller R."/>
            <person name="Furch A.C."/>
        </authorList>
    </citation>
    <scope>NUCLEOTIDE SEQUENCE [LARGE SCALE GENOMIC DNA]</scope>
    <source>
        <strain evidence="5">BS3</strain>
        <strain evidence="3">S3</strain>
    </source>
</reference>
<feature type="transmembrane region" description="Helical" evidence="1">
    <location>
        <begin position="32"/>
        <end position="53"/>
    </location>
</feature>